<dbReference type="InterPro" id="IPR013083">
    <property type="entry name" value="Znf_RING/FYVE/PHD"/>
</dbReference>
<dbReference type="Gene3D" id="1.25.40.20">
    <property type="entry name" value="Ankyrin repeat-containing domain"/>
    <property type="match status" value="1"/>
</dbReference>
<feature type="repeat" description="ANK" evidence="6">
    <location>
        <begin position="233"/>
        <end position="258"/>
    </location>
</feature>
<dbReference type="STRING" id="33097.A0A150G6D8"/>
<evidence type="ECO:0000256" key="8">
    <source>
        <dbReference type="SAM" id="MobiDB-lite"/>
    </source>
</evidence>
<dbReference type="Gene3D" id="3.30.40.10">
    <property type="entry name" value="Zinc/RING finger domain, C3HC4 (zinc finger)"/>
    <property type="match status" value="1"/>
</dbReference>
<dbReference type="AlphaFoldDB" id="A0A150G6D8"/>
<keyword evidence="11" id="KW-1185">Reference proteome</keyword>
<dbReference type="OrthoDB" id="534630at2759"/>
<feature type="domain" description="RING-type" evidence="9">
    <location>
        <begin position="419"/>
        <end position="465"/>
    </location>
</feature>
<dbReference type="PANTHER" id="PTHR24203:SF45">
    <property type="entry name" value="ANKYRIN REPEAT DOMAIN 6"/>
    <property type="match status" value="1"/>
</dbReference>
<accession>A0A150G6D8</accession>
<name>A0A150G6D8_GONPE</name>
<organism evidence="10 11">
    <name type="scientific">Gonium pectorale</name>
    <name type="common">Green alga</name>
    <dbReference type="NCBI Taxonomy" id="33097"/>
    <lineage>
        <taxon>Eukaryota</taxon>
        <taxon>Viridiplantae</taxon>
        <taxon>Chlorophyta</taxon>
        <taxon>core chlorophytes</taxon>
        <taxon>Chlorophyceae</taxon>
        <taxon>CS clade</taxon>
        <taxon>Chlamydomonadales</taxon>
        <taxon>Volvocaceae</taxon>
        <taxon>Gonium</taxon>
    </lineage>
</organism>
<feature type="repeat" description="ANK" evidence="6">
    <location>
        <begin position="112"/>
        <end position="144"/>
    </location>
</feature>
<dbReference type="InterPro" id="IPR001841">
    <property type="entry name" value="Znf_RING"/>
</dbReference>
<keyword evidence="5 6" id="KW-0040">ANK repeat</keyword>
<dbReference type="GO" id="GO:0008270">
    <property type="term" value="F:zinc ion binding"/>
    <property type="evidence" value="ECO:0007669"/>
    <property type="project" value="UniProtKB-KW"/>
</dbReference>
<dbReference type="PANTHER" id="PTHR24203">
    <property type="entry name" value="ANKYRIN REPEAT FAMILY PROTEIN"/>
    <property type="match status" value="1"/>
</dbReference>
<evidence type="ECO:0000256" key="7">
    <source>
        <dbReference type="PROSITE-ProRule" id="PRU00175"/>
    </source>
</evidence>
<dbReference type="SUPFAM" id="SSF48403">
    <property type="entry name" value="Ankyrin repeat"/>
    <property type="match status" value="1"/>
</dbReference>
<dbReference type="InterPro" id="IPR036770">
    <property type="entry name" value="Ankyrin_rpt-contain_sf"/>
</dbReference>
<gene>
    <name evidence="10" type="ORF">GPECTOR_55g297</name>
</gene>
<evidence type="ECO:0000259" key="9">
    <source>
        <dbReference type="PROSITE" id="PS50089"/>
    </source>
</evidence>
<keyword evidence="4" id="KW-0862">Zinc</keyword>
<dbReference type="EMBL" id="LSYV01000056">
    <property type="protein sequence ID" value="KXZ45391.1"/>
    <property type="molecule type" value="Genomic_DNA"/>
</dbReference>
<evidence type="ECO:0000256" key="4">
    <source>
        <dbReference type="ARBA" id="ARBA00022833"/>
    </source>
</evidence>
<dbReference type="PROSITE" id="PS00518">
    <property type="entry name" value="ZF_RING_1"/>
    <property type="match status" value="1"/>
</dbReference>
<dbReference type="Pfam" id="PF12796">
    <property type="entry name" value="Ank_2"/>
    <property type="match status" value="2"/>
</dbReference>
<proteinExistence type="predicted"/>
<dbReference type="SMART" id="SM00248">
    <property type="entry name" value="ANK"/>
    <property type="match status" value="5"/>
</dbReference>
<evidence type="ECO:0000256" key="6">
    <source>
        <dbReference type="PROSITE-ProRule" id="PRU00023"/>
    </source>
</evidence>
<dbReference type="InterPro" id="IPR017907">
    <property type="entry name" value="Znf_RING_CS"/>
</dbReference>
<dbReference type="InterPro" id="IPR002110">
    <property type="entry name" value="Ankyrin_rpt"/>
</dbReference>
<keyword evidence="3 7" id="KW-0863">Zinc-finger</keyword>
<dbReference type="PROSITE" id="PS50088">
    <property type="entry name" value="ANK_REPEAT"/>
    <property type="match status" value="2"/>
</dbReference>
<keyword evidence="2" id="KW-0677">Repeat</keyword>
<evidence type="ECO:0000256" key="1">
    <source>
        <dbReference type="ARBA" id="ARBA00022723"/>
    </source>
</evidence>
<dbReference type="Proteomes" id="UP000075714">
    <property type="component" value="Unassembled WGS sequence"/>
</dbReference>
<reference evidence="11" key="1">
    <citation type="journal article" date="2016" name="Nat. Commun.">
        <title>The Gonium pectorale genome demonstrates co-option of cell cycle regulation during the evolution of multicellularity.</title>
        <authorList>
            <person name="Hanschen E.R."/>
            <person name="Marriage T.N."/>
            <person name="Ferris P.J."/>
            <person name="Hamaji T."/>
            <person name="Toyoda A."/>
            <person name="Fujiyama A."/>
            <person name="Neme R."/>
            <person name="Noguchi H."/>
            <person name="Minakuchi Y."/>
            <person name="Suzuki M."/>
            <person name="Kawai-Toyooka H."/>
            <person name="Smith D.R."/>
            <person name="Sparks H."/>
            <person name="Anderson J."/>
            <person name="Bakaric R."/>
            <person name="Luria V."/>
            <person name="Karger A."/>
            <person name="Kirschner M.W."/>
            <person name="Durand P.M."/>
            <person name="Michod R.E."/>
            <person name="Nozaki H."/>
            <person name="Olson B.J."/>
        </authorList>
    </citation>
    <scope>NUCLEOTIDE SEQUENCE [LARGE SCALE GENOMIC DNA]</scope>
    <source>
        <strain evidence="11">NIES-2863</strain>
    </source>
</reference>
<evidence type="ECO:0000256" key="3">
    <source>
        <dbReference type="ARBA" id="ARBA00022771"/>
    </source>
</evidence>
<evidence type="ECO:0000256" key="5">
    <source>
        <dbReference type="ARBA" id="ARBA00023043"/>
    </source>
</evidence>
<dbReference type="PROSITE" id="PS50089">
    <property type="entry name" value="ZF_RING_2"/>
    <property type="match status" value="1"/>
</dbReference>
<evidence type="ECO:0000256" key="2">
    <source>
        <dbReference type="ARBA" id="ARBA00022737"/>
    </source>
</evidence>
<feature type="region of interest" description="Disordered" evidence="8">
    <location>
        <begin position="357"/>
        <end position="396"/>
    </location>
</feature>
<evidence type="ECO:0000313" key="11">
    <source>
        <dbReference type="Proteomes" id="UP000075714"/>
    </source>
</evidence>
<protein>
    <recommendedName>
        <fullName evidence="9">RING-type domain-containing protein</fullName>
    </recommendedName>
</protein>
<comment type="caution">
    <text evidence="10">The sequence shown here is derived from an EMBL/GenBank/DDBJ whole genome shotgun (WGS) entry which is preliminary data.</text>
</comment>
<evidence type="ECO:0000313" key="10">
    <source>
        <dbReference type="EMBL" id="KXZ45391.1"/>
    </source>
</evidence>
<dbReference type="PROSITE" id="PS50297">
    <property type="entry name" value="ANK_REP_REGION"/>
    <property type="match status" value="2"/>
</dbReference>
<dbReference type="SUPFAM" id="SSF57850">
    <property type="entry name" value="RING/U-box"/>
    <property type="match status" value="1"/>
</dbReference>
<keyword evidence="1" id="KW-0479">Metal-binding</keyword>
<sequence length="530" mass="55178">MGCSASSLAVAELNKSLKHGDDSRLLLGKLEDQPWLLSTATSVLVSTAGTPLHTACERKHVEAVKNIFLFLSCAPLDTVREALQPYCRRAGLLLPSSVAEGAQMAVDMVNCKGQTPLMISCAAGSPELVKVLLAQGADPWARDRCGARTPLHYACMAGSAACIAALLEHLPLRHTERQGARYVDARSQCGLSALHYAVFFEHTGAVKELLRHNPALNAATTCDSYDVYVTCHPASTPLHFAAVRGSLTLARLLLEHYAAHLPPWEAPRSQDPRMRYNAGRQLPWQVAASHHPAARELVALLHPGQPLDVALGFATEGDQAGGASRHRVGPPPLAALAAVALRDKLLADLERCRKAAAPEAPAADSADMDTPLLGGSPQRAGGGGGNLLRASRRATSRTLSRTASAATQYMEGAEEDGLCGLCFAAREAVAPAGCGHAVCGSCAEALACGLVGASRPHPLACPFCRGQVRAFVPLAPPPAASWATAKGAPIGSAALSVRSPSSSMAAVTVAEAAVLTASRSGARIPRVIPA</sequence>